<dbReference type="EMBL" id="MU251632">
    <property type="protein sequence ID" value="KAG9230964.1"/>
    <property type="molecule type" value="Genomic_DNA"/>
</dbReference>
<comment type="caution">
    <text evidence="2">The sequence shown here is derived from an EMBL/GenBank/DDBJ whole genome shotgun (WGS) entry which is preliminary data.</text>
</comment>
<dbReference type="AlphaFoldDB" id="A0A9P7YC53"/>
<protein>
    <submittedName>
        <fullName evidence="2">Heterokaryon incompatibility protein-domain-containing protein</fullName>
    </submittedName>
</protein>
<gene>
    <name evidence="2" type="ORF">BJ875DRAFT_135120</name>
</gene>
<dbReference type="PANTHER" id="PTHR33112:SF16">
    <property type="entry name" value="HETEROKARYON INCOMPATIBILITY DOMAIN-CONTAINING PROTEIN"/>
    <property type="match status" value="1"/>
</dbReference>
<reference evidence="2" key="1">
    <citation type="journal article" date="2021" name="IMA Fungus">
        <title>Genomic characterization of three marine fungi, including Emericellopsis atlantica sp. nov. with signatures of a generalist lifestyle and marine biomass degradation.</title>
        <authorList>
            <person name="Hagestad O.C."/>
            <person name="Hou L."/>
            <person name="Andersen J.H."/>
            <person name="Hansen E.H."/>
            <person name="Altermark B."/>
            <person name="Li C."/>
            <person name="Kuhnert E."/>
            <person name="Cox R.J."/>
            <person name="Crous P.W."/>
            <person name="Spatafora J.W."/>
            <person name="Lail K."/>
            <person name="Amirebrahimi M."/>
            <person name="Lipzen A."/>
            <person name="Pangilinan J."/>
            <person name="Andreopoulos W."/>
            <person name="Hayes R.D."/>
            <person name="Ng V."/>
            <person name="Grigoriev I.V."/>
            <person name="Jackson S.A."/>
            <person name="Sutton T.D.S."/>
            <person name="Dobson A.D.W."/>
            <person name="Rama T."/>
        </authorList>
    </citation>
    <scope>NUCLEOTIDE SEQUENCE</scope>
    <source>
        <strain evidence="2">TRa018bII</strain>
    </source>
</reference>
<feature type="domain" description="Heterokaryon incompatibility" evidence="1">
    <location>
        <begin position="2"/>
        <end position="126"/>
    </location>
</feature>
<evidence type="ECO:0000313" key="2">
    <source>
        <dbReference type="EMBL" id="KAG9230964.1"/>
    </source>
</evidence>
<proteinExistence type="predicted"/>
<evidence type="ECO:0000313" key="3">
    <source>
        <dbReference type="Proteomes" id="UP000824998"/>
    </source>
</evidence>
<dbReference type="PANTHER" id="PTHR33112">
    <property type="entry name" value="DOMAIN PROTEIN, PUTATIVE-RELATED"/>
    <property type="match status" value="1"/>
</dbReference>
<name>A0A9P7YC53_9HELO</name>
<dbReference type="Proteomes" id="UP000824998">
    <property type="component" value="Unassembled WGS sequence"/>
</dbReference>
<organism evidence="2 3">
    <name type="scientific">Amylocarpus encephaloides</name>
    <dbReference type="NCBI Taxonomy" id="45428"/>
    <lineage>
        <taxon>Eukaryota</taxon>
        <taxon>Fungi</taxon>
        <taxon>Dikarya</taxon>
        <taxon>Ascomycota</taxon>
        <taxon>Pezizomycotina</taxon>
        <taxon>Leotiomycetes</taxon>
        <taxon>Helotiales</taxon>
        <taxon>Helotiales incertae sedis</taxon>
        <taxon>Amylocarpus</taxon>
    </lineage>
</organism>
<dbReference type="InterPro" id="IPR010730">
    <property type="entry name" value="HET"/>
</dbReference>
<evidence type="ECO:0000259" key="1">
    <source>
        <dbReference type="Pfam" id="PF06985"/>
    </source>
</evidence>
<dbReference type="Pfam" id="PF06985">
    <property type="entry name" value="HET"/>
    <property type="match status" value="1"/>
</dbReference>
<keyword evidence="3" id="KW-1185">Reference proteome</keyword>
<dbReference type="OrthoDB" id="5362512at2759"/>
<accession>A0A9P7YC53</accession>
<sequence length="219" mass="25608">MPHLFRDAVVITREMRYRYLWIDSLCIIQDDDADRNREVANMVDIYKNCVFTIAADNCRDSGDRMIGNYLIGDRAREYIQQGCQSTSRGFKSVIYAFNRDQWARSRPSREDDRPGNLDSRAWVLQEQILSPRTLEWTLLELKWTCRATTYSEQCPIERKNPFISATIRAVAAKAYSTKILCLSQQQLTLEWSGSNPELKAQLRHKTLLPPLDIWYHLLL</sequence>